<dbReference type="SUPFAM" id="SSF50978">
    <property type="entry name" value="WD40 repeat-like"/>
    <property type="match status" value="1"/>
</dbReference>
<evidence type="ECO:0000256" key="8">
    <source>
        <dbReference type="PROSITE-ProRule" id="PRU00221"/>
    </source>
</evidence>
<dbReference type="PROSITE" id="PS00678">
    <property type="entry name" value="WD_REPEATS_1"/>
    <property type="match status" value="2"/>
</dbReference>
<comment type="similarity">
    <text evidence="2">Belongs to the WD repeat TAF5 family.</text>
</comment>
<keyword evidence="4" id="KW-0677">Repeat</keyword>
<dbReference type="PROSITE" id="PS50896">
    <property type="entry name" value="LISH"/>
    <property type="match status" value="1"/>
</dbReference>
<evidence type="ECO:0000256" key="5">
    <source>
        <dbReference type="ARBA" id="ARBA00023015"/>
    </source>
</evidence>
<dbReference type="Pfam" id="PF00400">
    <property type="entry name" value="WD40"/>
    <property type="match status" value="6"/>
</dbReference>
<feature type="repeat" description="WD" evidence="8">
    <location>
        <begin position="401"/>
        <end position="442"/>
    </location>
</feature>
<comment type="subcellular location">
    <subcellularLocation>
        <location evidence="1">Nucleus</location>
    </subcellularLocation>
</comment>
<evidence type="ECO:0000313" key="10">
    <source>
        <dbReference type="EMBL" id="KAL0640819.1"/>
    </source>
</evidence>
<reference evidence="10 11" key="1">
    <citation type="submission" date="2024-02" db="EMBL/GenBank/DDBJ databases">
        <title>Discinaceae phylogenomics.</title>
        <authorList>
            <person name="Dirks A.C."/>
            <person name="James T.Y."/>
        </authorList>
    </citation>
    <scope>NUCLEOTIDE SEQUENCE [LARGE SCALE GENOMIC DNA]</scope>
    <source>
        <strain evidence="10 11">ACD0624</strain>
    </source>
</reference>
<evidence type="ECO:0000256" key="2">
    <source>
        <dbReference type="ARBA" id="ARBA00009435"/>
    </source>
</evidence>
<dbReference type="InterPro" id="IPR006594">
    <property type="entry name" value="LisH"/>
</dbReference>
<dbReference type="Gene3D" id="1.25.40.500">
    <property type="entry name" value="TFIID subunit TAF5, NTD2 domain"/>
    <property type="match status" value="1"/>
</dbReference>
<keyword evidence="3 8" id="KW-0853">WD repeat</keyword>
<dbReference type="Pfam" id="PF04494">
    <property type="entry name" value="TFIID_NTD2"/>
    <property type="match status" value="1"/>
</dbReference>
<gene>
    <name evidence="10" type="primary">TAF5</name>
    <name evidence="10" type="ORF">Q9L58_000126</name>
</gene>
<dbReference type="PROSITE" id="PS50294">
    <property type="entry name" value="WD_REPEATS_REGION"/>
    <property type="match status" value="5"/>
</dbReference>
<feature type="repeat" description="WD" evidence="8">
    <location>
        <begin position="443"/>
        <end position="475"/>
    </location>
</feature>
<dbReference type="InterPro" id="IPR019775">
    <property type="entry name" value="WD40_repeat_CS"/>
</dbReference>
<dbReference type="EMBL" id="JBBBZM010000001">
    <property type="protein sequence ID" value="KAL0640819.1"/>
    <property type="molecule type" value="Genomic_DNA"/>
</dbReference>
<evidence type="ECO:0000256" key="4">
    <source>
        <dbReference type="ARBA" id="ARBA00022737"/>
    </source>
</evidence>
<evidence type="ECO:0000313" key="11">
    <source>
        <dbReference type="Proteomes" id="UP001447188"/>
    </source>
</evidence>
<dbReference type="InterPro" id="IPR037264">
    <property type="entry name" value="TFIID_NTD2_sf"/>
</dbReference>
<keyword evidence="5" id="KW-0805">Transcription regulation</keyword>
<dbReference type="SMART" id="SM00320">
    <property type="entry name" value="WD40"/>
    <property type="match status" value="6"/>
</dbReference>
<dbReference type="PROSITE" id="PS50082">
    <property type="entry name" value="WD_REPEATS_2"/>
    <property type="match status" value="5"/>
</dbReference>
<dbReference type="InterPro" id="IPR015943">
    <property type="entry name" value="WD40/YVTN_repeat-like_dom_sf"/>
</dbReference>
<evidence type="ECO:0000259" key="9">
    <source>
        <dbReference type="Pfam" id="PF04494"/>
    </source>
</evidence>
<dbReference type="Gene3D" id="2.130.10.10">
    <property type="entry name" value="YVTN repeat-like/Quinoprotein amine dehydrogenase"/>
    <property type="match status" value="2"/>
</dbReference>
<dbReference type="SMART" id="SM00667">
    <property type="entry name" value="LisH"/>
    <property type="match status" value="1"/>
</dbReference>
<dbReference type="InterPro" id="IPR001680">
    <property type="entry name" value="WD40_rpt"/>
</dbReference>
<dbReference type="PANTHER" id="PTHR19879">
    <property type="entry name" value="TRANSCRIPTION INITIATION FACTOR TFIID"/>
    <property type="match status" value="1"/>
</dbReference>
<keyword evidence="11" id="KW-1185">Reference proteome</keyword>
<evidence type="ECO:0000256" key="7">
    <source>
        <dbReference type="ARBA" id="ARBA00023242"/>
    </source>
</evidence>
<accession>A0ABR3GXZ1</accession>
<dbReference type="InterPro" id="IPR036322">
    <property type="entry name" value="WD40_repeat_dom_sf"/>
</dbReference>
<evidence type="ECO:0000256" key="6">
    <source>
        <dbReference type="ARBA" id="ARBA00023163"/>
    </source>
</evidence>
<dbReference type="CDD" id="cd08044">
    <property type="entry name" value="TAF5_NTD2"/>
    <property type="match status" value="1"/>
</dbReference>
<evidence type="ECO:0000256" key="3">
    <source>
        <dbReference type="ARBA" id="ARBA00022574"/>
    </source>
</evidence>
<feature type="domain" description="TFIID subunit TAF5 NTD2" evidence="9">
    <location>
        <begin position="66"/>
        <end position="194"/>
    </location>
</feature>
<feature type="repeat" description="WD" evidence="8">
    <location>
        <begin position="527"/>
        <end position="568"/>
    </location>
</feature>
<keyword evidence="7" id="KW-0539">Nucleus</keyword>
<protein>
    <submittedName>
        <fullName evidence="10">Transcription initiation factor TFIID subunit 5</fullName>
    </submittedName>
</protein>
<keyword evidence="6" id="KW-0804">Transcription</keyword>
<dbReference type="Proteomes" id="UP001447188">
    <property type="component" value="Unassembled WGS sequence"/>
</dbReference>
<dbReference type="PANTHER" id="PTHR19879:SF1">
    <property type="entry name" value="CANNONBALL-RELATED"/>
    <property type="match status" value="1"/>
</dbReference>
<sequence length="681" mass="75174">MASQGPPPASGGGAAAGSPQALNQIVIEYLSKKGYSKTEAMLRVESAHTDHEGRPILSSLDDQPELKYEKSYSHLKHWIDNSLDLYKPELRRLLYPIFVHSLLELVKNGYVIASQTFYKEHALEHENTHGHDLKSLKALSLPQHIEDDQLARLYRENKYRVNLSKTTFTLLMHFLEETKDAGGSVILRFINQRIDIKTLVGRPTMFSTTGDDEAMMGEDEGIPGHTSGRLDRGGVLPHVRLGHMPMDRELMADVEDELRDEDARMKDVTRSDELGVSTGGTLVDEFQKIKREESEDSPMRDVIPLPPYTGVDVEREVRLVKESRDKVRLHGVPSPSLPSVCMYTFHNTHDGLNCVDFSEDGALAAAGFAESYIRIFSLRGTPLPSIIAAENLPTVPKTRRLTGHSGPVYGVSFSPDSKYLLSCSEDKSARLWSLDTFTALVVYKGHDNPIWDIKFGPFGHYFATASHDHTARLWSCDHIYPLRIFAGHLNDVDTLVFHPNSAYVLTGSSDKTVRMWDIQTGNSVRLFTGHIAPVTTLAVSPDGKWLASAGEDSVINMWDLASGKRLKTMRGHGKTSIYSLSFSVEGSVLVSGGADMTVRCWDVMYGTGAPTAEAPEGVNGILGMNDGMKLDGLGGGKVRKGGKDIVATPDHLSVFYTKKAPVYKVQFTRKNMVLAGSGFLP</sequence>
<proteinExistence type="inferred from homology"/>
<dbReference type="InterPro" id="IPR020472">
    <property type="entry name" value="WD40_PAC1"/>
</dbReference>
<dbReference type="CDD" id="cd00200">
    <property type="entry name" value="WD40"/>
    <property type="match status" value="1"/>
</dbReference>
<organism evidence="10 11">
    <name type="scientific">Discina gigas</name>
    <dbReference type="NCBI Taxonomy" id="1032678"/>
    <lineage>
        <taxon>Eukaryota</taxon>
        <taxon>Fungi</taxon>
        <taxon>Dikarya</taxon>
        <taxon>Ascomycota</taxon>
        <taxon>Pezizomycotina</taxon>
        <taxon>Pezizomycetes</taxon>
        <taxon>Pezizales</taxon>
        <taxon>Discinaceae</taxon>
        <taxon>Discina</taxon>
    </lineage>
</organism>
<dbReference type="InterPro" id="IPR007582">
    <property type="entry name" value="TFIID_NTD2"/>
</dbReference>
<feature type="repeat" description="WD" evidence="8">
    <location>
        <begin position="577"/>
        <end position="603"/>
    </location>
</feature>
<dbReference type="PRINTS" id="PR00320">
    <property type="entry name" value="GPROTEINBRPT"/>
</dbReference>
<name>A0ABR3GXZ1_9PEZI</name>
<feature type="repeat" description="WD" evidence="8">
    <location>
        <begin position="485"/>
        <end position="526"/>
    </location>
</feature>
<comment type="caution">
    <text evidence="10">The sequence shown here is derived from an EMBL/GenBank/DDBJ whole genome shotgun (WGS) entry which is preliminary data.</text>
</comment>
<evidence type="ECO:0000256" key="1">
    <source>
        <dbReference type="ARBA" id="ARBA00004123"/>
    </source>
</evidence>
<dbReference type="SUPFAM" id="SSF160897">
    <property type="entry name" value="Taf5 N-terminal domain-like"/>
    <property type="match status" value="1"/>
</dbReference>